<proteinExistence type="predicted"/>
<dbReference type="PANTHER" id="PTHR47480:SF1">
    <property type="entry name" value="EG45-LIKE DOMAIN CONTAINING PROTEIN 1"/>
    <property type="match status" value="1"/>
</dbReference>
<comment type="caution">
    <text evidence="3">The sequence shown here is derived from an EMBL/GenBank/DDBJ whole genome shotgun (WGS) entry which is preliminary data.</text>
</comment>
<dbReference type="PANTHER" id="PTHR47480">
    <property type="entry name" value="EG45-LIKE DOMAIN CONTAINING PROTEIN"/>
    <property type="match status" value="1"/>
</dbReference>
<name>A0A8H3VL69_VENIN</name>
<dbReference type="CDD" id="cd22269">
    <property type="entry name" value="DPBB_EG45-like"/>
    <property type="match status" value="1"/>
</dbReference>
<dbReference type="AlphaFoldDB" id="A0A8H3VL69"/>
<dbReference type="SUPFAM" id="SSF50685">
    <property type="entry name" value="Barwin-like endoglucanases"/>
    <property type="match status" value="1"/>
</dbReference>
<protein>
    <recommendedName>
        <fullName evidence="1">Expansin-like EG45 domain-containing protein</fullName>
    </recommendedName>
</protein>
<dbReference type="Proteomes" id="UP000490939">
    <property type="component" value="Unassembled WGS sequence"/>
</dbReference>
<keyword evidence="5" id="KW-1185">Reference proteome</keyword>
<dbReference type="EMBL" id="WNWR01000218">
    <property type="protein sequence ID" value="KAE9988154.1"/>
    <property type="molecule type" value="Genomic_DNA"/>
</dbReference>
<evidence type="ECO:0000313" key="2">
    <source>
        <dbReference type="EMBL" id="KAE9988154.1"/>
    </source>
</evidence>
<evidence type="ECO:0000313" key="5">
    <source>
        <dbReference type="Proteomes" id="UP000490939"/>
    </source>
</evidence>
<dbReference type="Gene3D" id="2.40.40.10">
    <property type="entry name" value="RlpA-like domain"/>
    <property type="match status" value="1"/>
</dbReference>
<evidence type="ECO:0000259" key="1">
    <source>
        <dbReference type="PROSITE" id="PS50842"/>
    </source>
</evidence>
<sequence>LQHDEAQDRPPPKFAMKVTTTLLTLSNFAYLGLCSQGGLATIYKPPYLPTKCYGGDSAQFPGGNLFGAVGPDLWDGGAACGRKYEVRCMAPAGGSGKCKYGTVTIKIVEGRLGKKAPSLSLTVLAGQIIYTGSGTFKAEFEEVA</sequence>
<dbReference type="EMBL" id="WNWS01000003">
    <property type="protein sequence ID" value="KAE9988864.1"/>
    <property type="molecule type" value="Genomic_DNA"/>
</dbReference>
<feature type="non-terminal residue" evidence="3">
    <location>
        <position position="1"/>
    </location>
</feature>
<organism evidence="3 4">
    <name type="scientific">Venturia inaequalis</name>
    <name type="common">Apple scab fungus</name>
    <dbReference type="NCBI Taxonomy" id="5025"/>
    <lineage>
        <taxon>Eukaryota</taxon>
        <taxon>Fungi</taxon>
        <taxon>Dikarya</taxon>
        <taxon>Ascomycota</taxon>
        <taxon>Pezizomycotina</taxon>
        <taxon>Dothideomycetes</taxon>
        <taxon>Pleosporomycetidae</taxon>
        <taxon>Venturiales</taxon>
        <taxon>Venturiaceae</taxon>
        <taxon>Venturia</taxon>
    </lineage>
</organism>
<accession>A0A8H3VL69</accession>
<dbReference type="InterPro" id="IPR036908">
    <property type="entry name" value="RlpA-like_sf"/>
</dbReference>
<feature type="domain" description="Expansin-like EG45" evidence="1">
    <location>
        <begin position="31"/>
        <end position="144"/>
    </location>
</feature>
<dbReference type="PROSITE" id="PS50842">
    <property type="entry name" value="EXPANSIN_EG45"/>
    <property type="match status" value="1"/>
</dbReference>
<evidence type="ECO:0000313" key="4">
    <source>
        <dbReference type="Proteomes" id="UP000447873"/>
    </source>
</evidence>
<evidence type="ECO:0000313" key="3">
    <source>
        <dbReference type="EMBL" id="KAE9988864.1"/>
    </source>
</evidence>
<gene>
    <name evidence="2" type="ORF">EG327_003476</name>
    <name evidence="3" type="ORF">EG328_005574</name>
</gene>
<dbReference type="InterPro" id="IPR007112">
    <property type="entry name" value="Expansin/allergen_DPBB_dom"/>
</dbReference>
<reference evidence="3 4" key="1">
    <citation type="submission" date="2018-12" db="EMBL/GenBank/DDBJ databases">
        <title>Venturia inaequalis Genome Resource.</title>
        <authorList>
            <person name="Lichtner F.J."/>
        </authorList>
    </citation>
    <scope>NUCLEOTIDE SEQUENCE [LARGE SCALE GENOMIC DNA]</scope>
    <source>
        <strain evidence="3 4">120213</strain>
        <strain evidence="2 5">DMI_063113</strain>
    </source>
</reference>
<dbReference type="Proteomes" id="UP000447873">
    <property type="component" value="Unassembled WGS sequence"/>
</dbReference>